<sequence length="213" mass="24823">MRNDEIRTKKILKLAETLPSFGAADLAPLGEKPTYLNIILSRYAKRGALLHLRKNLYVTKAYLDNAEKKGVYSDYVEFIANKIYSPSYLSLDYVLHEHNMLTDVPRNITSVALRKTDSFSNELGTFIYHKIKEELFNGFNVVKKSNFSILKASKAKALLDFLYFRKRLLVDKDAVEELRLNMDEFSKNDFRELEGYVEKEGSSRMREIFNWLK</sequence>
<accession>A0A971S0B6</accession>
<organism evidence="1 2">
    <name type="scientific">Syntrophorhabdus aromaticivorans</name>
    <dbReference type="NCBI Taxonomy" id="328301"/>
    <lineage>
        <taxon>Bacteria</taxon>
        <taxon>Pseudomonadati</taxon>
        <taxon>Thermodesulfobacteriota</taxon>
        <taxon>Syntrophorhabdia</taxon>
        <taxon>Syntrophorhabdales</taxon>
        <taxon>Syntrophorhabdaceae</taxon>
        <taxon>Syntrophorhabdus</taxon>
    </lineage>
</organism>
<comment type="caution">
    <text evidence="1">The sequence shown here is derived from an EMBL/GenBank/DDBJ whole genome shotgun (WGS) entry which is preliminary data.</text>
</comment>
<reference evidence="1" key="1">
    <citation type="journal article" date="2020" name="Biotechnol. Biofuels">
        <title>New insights from the biogas microbiome by comprehensive genome-resolved metagenomics of nearly 1600 species originating from multiple anaerobic digesters.</title>
        <authorList>
            <person name="Campanaro S."/>
            <person name="Treu L."/>
            <person name="Rodriguez-R L.M."/>
            <person name="Kovalovszki A."/>
            <person name="Ziels R.M."/>
            <person name="Maus I."/>
            <person name="Zhu X."/>
            <person name="Kougias P.G."/>
            <person name="Basile A."/>
            <person name="Luo G."/>
            <person name="Schluter A."/>
            <person name="Konstantinidis K.T."/>
            <person name="Angelidaki I."/>
        </authorList>
    </citation>
    <scope>NUCLEOTIDE SEQUENCE</scope>
    <source>
        <strain evidence="1">AS06rmzACSIP_7</strain>
    </source>
</reference>
<gene>
    <name evidence="1" type="ORF">GXY80_05875</name>
</gene>
<reference evidence="1" key="2">
    <citation type="submission" date="2020-01" db="EMBL/GenBank/DDBJ databases">
        <authorList>
            <person name="Campanaro S."/>
        </authorList>
    </citation>
    <scope>NUCLEOTIDE SEQUENCE</scope>
    <source>
        <strain evidence="1">AS06rmzACSIP_7</strain>
    </source>
</reference>
<dbReference type="Proteomes" id="UP000777265">
    <property type="component" value="Unassembled WGS sequence"/>
</dbReference>
<proteinExistence type="predicted"/>
<evidence type="ECO:0000313" key="1">
    <source>
        <dbReference type="EMBL" id="NLW34998.1"/>
    </source>
</evidence>
<evidence type="ECO:0000313" key="2">
    <source>
        <dbReference type="Proteomes" id="UP000777265"/>
    </source>
</evidence>
<protein>
    <submittedName>
        <fullName evidence="1">Uncharacterized protein</fullName>
    </submittedName>
</protein>
<name>A0A971S0B6_9BACT</name>
<dbReference type="AlphaFoldDB" id="A0A971S0B6"/>
<dbReference type="EMBL" id="JAAYEE010000098">
    <property type="protein sequence ID" value="NLW34998.1"/>
    <property type="molecule type" value="Genomic_DNA"/>
</dbReference>